<keyword evidence="3" id="KW-0560">Oxidoreductase</keyword>
<dbReference type="InterPro" id="IPR016169">
    <property type="entry name" value="FAD-bd_PCMH_sub2"/>
</dbReference>
<evidence type="ECO:0000313" key="5">
    <source>
        <dbReference type="EMBL" id="QWG17178.1"/>
    </source>
</evidence>
<dbReference type="GO" id="GO:0071949">
    <property type="term" value="F:FAD binding"/>
    <property type="evidence" value="ECO:0007669"/>
    <property type="project" value="InterPro"/>
</dbReference>
<dbReference type="InterPro" id="IPR051312">
    <property type="entry name" value="Diverse_Substr_Oxidored"/>
</dbReference>
<dbReference type="InterPro" id="IPR036683">
    <property type="entry name" value="CO_DH_flav_C_dom_sf"/>
</dbReference>
<name>A0A975NL44_9BRAD</name>
<dbReference type="Pfam" id="PF00941">
    <property type="entry name" value="FAD_binding_5"/>
    <property type="match status" value="1"/>
</dbReference>
<dbReference type="EMBL" id="CP076135">
    <property type="protein sequence ID" value="QWG17178.1"/>
    <property type="molecule type" value="Genomic_DNA"/>
</dbReference>
<dbReference type="FunFam" id="3.30.465.10:FF:000017">
    <property type="entry name" value="Xanthine dehydrogenase, FAD binding subunit"/>
    <property type="match status" value="1"/>
</dbReference>
<dbReference type="SUPFAM" id="SSF56176">
    <property type="entry name" value="FAD-binding/transporter-associated domain-like"/>
    <property type="match status" value="1"/>
</dbReference>
<evidence type="ECO:0000259" key="4">
    <source>
        <dbReference type="PROSITE" id="PS51387"/>
    </source>
</evidence>
<dbReference type="InterPro" id="IPR016167">
    <property type="entry name" value="FAD-bd_PCMH_sub1"/>
</dbReference>
<dbReference type="InterPro" id="IPR036318">
    <property type="entry name" value="FAD-bd_PCMH-like_sf"/>
</dbReference>
<dbReference type="Pfam" id="PF03450">
    <property type="entry name" value="CO_deh_flav_C"/>
    <property type="match status" value="1"/>
</dbReference>
<proteinExistence type="predicted"/>
<dbReference type="Proteomes" id="UP000680805">
    <property type="component" value="Chromosome"/>
</dbReference>
<dbReference type="PANTHER" id="PTHR42659">
    <property type="entry name" value="XANTHINE DEHYDROGENASE SUBUNIT C-RELATED"/>
    <property type="match status" value="1"/>
</dbReference>
<gene>
    <name evidence="5" type="ORF">KMZ68_19670</name>
</gene>
<reference evidence="5" key="1">
    <citation type="submission" date="2021-06" db="EMBL/GenBank/DDBJ databases">
        <title>Bradyrhizobium sp. S2-11-2 Genome sequencing.</title>
        <authorList>
            <person name="Jin L."/>
        </authorList>
    </citation>
    <scope>NUCLEOTIDE SEQUENCE</scope>
    <source>
        <strain evidence="5">S2-11-2</strain>
    </source>
</reference>
<dbReference type="SMART" id="SM01092">
    <property type="entry name" value="CO_deh_flav_C"/>
    <property type="match status" value="1"/>
</dbReference>
<dbReference type="SUPFAM" id="SSF55447">
    <property type="entry name" value="CO dehydrogenase flavoprotein C-terminal domain-like"/>
    <property type="match status" value="1"/>
</dbReference>
<dbReference type="RefSeq" id="WP_215612832.1">
    <property type="nucleotide sequence ID" value="NZ_CP076135.1"/>
</dbReference>
<sequence>MKAAAFAYARATSVVNALDLLQAHGDRAKVLSGGQSLMPAMNLRLISPELVVDIGEVAELRGISVTGDTVRIGALTRHVELQRSPEIAAHAPLLTEAIAHVAHPAIRNRGTIGGSLAHADPASELPACMVALNATIIIRGKTGERRVVATDFFTGIYETALSAQELLVAVELPAARRKSAHFFCEFARRHGDYAIAGLAAQAVVEGDLFADLRLAFFAVGNRPVLAKAATKLVNIAITPAVLSAALAALSQELDPQSDLQASASMRRHLAGVLLTRCVGTLLGRSDLGAGGSA</sequence>
<dbReference type="PANTHER" id="PTHR42659:SF2">
    <property type="entry name" value="XANTHINE DEHYDROGENASE SUBUNIT C-RELATED"/>
    <property type="match status" value="1"/>
</dbReference>
<dbReference type="Gene3D" id="3.30.43.10">
    <property type="entry name" value="Uridine Diphospho-n-acetylenolpyruvylglucosamine Reductase, domain 2"/>
    <property type="match status" value="1"/>
</dbReference>
<dbReference type="AlphaFoldDB" id="A0A975NL44"/>
<dbReference type="InterPro" id="IPR016166">
    <property type="entry name" value="FAD-bd_PCMH"/>
</dbReference>
<dbReference type="PROSITE" id="PS51387">
    <property type="entry name" value="FAD_PCMH"/>
    <property type="match status" value="1"/>
</dbReference>
<dbReference type="GO" id="GO:0016491">
    <property type="term" value="F:oxidoreductase activity"/>
    <property type="evidence" value="ECO:0007669"/>
    <property type="project" value="UniProtKB-KW"/>
</dbReference>
<evidence type="ECO:0000256" key="1">
    <source>
        <dbReference type="ARBA" id="ARBA00022630"/>
    </source>
</evidence>
<evidence type="ECO:0000313" key="6">
    <source>
        <dbReference type="Proteomes" id="UP000680805"/>
    </source>
</evidence>
<dbReference type="Gene3D" id="3.30.465.10">
    <property type="match status" value="1"/>
</dbReference>
<dbReference type="KEGG" id="bsei:KMZ68_19670"/>
<evidence type="ECO:0000256" key="2">
    <source>
        <dbReference type="ARBA" id="ARBA00022827"/>
    </source>
</evidence>
<dbReference type="Gene3D" id="3.30.390.50">
    <property type="entry name" value="CO dehydrogenase flavoprotein, C-terminal domain"/>
    <property type="match status" value="1"/>
</dbReference>
<accession>A0A975NL44</accession>
<keyword evidence="1" id="KW-0285">Flavoprotein</keyword>
<protein>
    <submittedName>
        <fullName evidence="5">Xanthine dehydrogenase family protein subunit M</fullName>
    </submittedName>
</protein>
<evidence type="ECO:0000256" key="3">
    <source>
        <dbReference type="ARBA" id="ARBA00023002"/>
    </source>
</evidence>
<organism evidence="5 6">
    <name type="scientific">Bradyrhizobium sediminis</name>
    <dbReference type="NCBI Taxonomy" id="2840469"/>
    <lineage>
        <taxon>Bacteria</taxon>
        <taxon>Pseudomonadati</taxon>
        <taxon>Pseudomonadota</taxon>
        <taxon>Alphaproteobacteria</taxon>
        <taxon>Hyphomicrobiales</taxon>
        <taxon>Nitrobacteraceae</taxon>
        <taxon>Bradyrhizobium</taxon>
    </lineage>
</organism>
<dbReference type="InterPro" id="IPR002346">
    <property type="entry name" value="Mopterin_DH_FAD-bd"/>
</dbReference>
<keyword evidence="2" id="KW-0274">FAD</keyword>
<dbReference type="InterPro" id="IPR005107">
    <property type="entry name" value="CO_DH_flav_C"/>
</dbReference>
<feature type="domain" description="FAD-binding PCMH-type" evidence="4">
    <location>
        <begin position="1"/>
        <end position="177"/>
    </location>
</feature>